<dbReference type="Proteomes" id="UP001143910">
    <property type="component" value="Unassembled WGS sequence"/>
</dbReference>
<evidence type="ECO:0000313" key="1">
    <source>
        <dbReference type="EMBL" id="KAJ2972434.1"/>
    </source>
</evidence>
<comment type="caution">
    <text evidence="1">The sequence shown here is derived from an EMBL/GenBank/DDBJ whole genome shotgun (WGS) entry which is preliminary data.</text>
</comment>
<keyword evidence="2" id="KW-1185">Reference proteome</keyword>
<gene>
    <name evidence="1" type="ORF">NQ176_g7161</name>
</gene>
<reference evidence="1" key="1">
    <citation type="submission" date="2022-08" db="EMBL/GenBank/DDBJ databases">
        <title>Genome Sequence of Lecanicillium fungicola.</title>
        <authorList>
            <person name="Buettner E."/>
        </authorList>
    </citation>
    <scope>NUCLEOTIDE SEQUENCE</scope>
    <source>
        <strain evidence="1">Babe33</strain>
    </source>
</reference>
<name>A0ACC1N049_9HYPO</name>
<accession>A0ACC1N049</accession>
<proteinExistence type="predicted"/>
<dbReference type="EMBL" id="JANJQO010001149">
    <property type="protein sequence ID" value="KAJ2972434.1"/>
    <property type="molecule type" value="Genomic_DNA"/>
</dbReference>
<sequence>MSNPNSLEPMDVDVPSPRGELAIINSRSIRHDSTRSSLSRTDCSQVYSSFSAGDESETGDAACSMPVCIEVPQCVLVSPKSVYEPFEPPHPLMSENDAVKLLLPIRCNNDDFLELQLNDFVVYCDTKIYPQEMRSLNCLKTGSNSLPLYFNGVLSSRGRKVYVQRISIAALRLRNYGQESTDETKDKIWVQSKYNSNRGVFYKLGEPAAEYKRFFEPFLWVADLAKYVVDYLFAMHAGRDRVTIHHFRNHFADWLLCAYSSSFNMSDLRRWMEKYPRQDYRSAVNSNIAFLYKECVGTLKDKRTNYHQLWAEILHYTNYIPYSPNPENSPTIVTDYIYGCFSHLPFGSRLKPVSFSAVSSRLQSELKGQRSFLRLPFISTQNETLQDGCIRPGDTISTIRDTAESGTAWTKENGKDDQYVDIWFALVQNVSVDSEGQRCFEVIWYYRPVDTLCALMRYPWANELFLSDHCSCTELVKIREEEVIGVHQVDFGGTPDTTKEFFCRQAYLVDEKIWVTLRETHFSCAHNSCSLADQETRYGPGDTVLVHITKNSQTCEPCEIFDTESGSNRALFTFRRLLRRSMADPAGSNARPNEVVYTKDLVQLAASRIVSRCHVRWFHVNEQVPCPYDRDGTGAFFFLTHQKELVNGYAAFVPLQQAPPSLKQGYDPYDRSLPKLRGLDLFCGGGNFGRGLEEGGSVEMRWANDIDSTALHTYMANANAPEQVAPFLGSIDEFLTRAIQGHFADNVPRIGEVDLVSGGSPCPGFSSLTNDKTTEAQRKNQSLVAAFASCVDVYRPKYGVLENVVGIIKKHDGRDEDVFSQLMCALVGMGFQARLFLLDALSCGSPQVRSRVFIMFAAPGFILPERPLQTHSHQLGVKNLSLGKLSTGEFMAKREMAVATPFQYKSASQATKGLPKLYDGKPDICVPYPDHRVVSYTNTNTMRTRLRLIPRFPFGMNFAKAWYGHSNRQVRAAGRGVLTKSEHDIFSGPTREDAAGKQALQTGPQSNAYGRQHPNLPLATIVTNALPANAKAGNLLHWDENRCLTILEAKRAQGFRDEEIVLGSTSAQWRIIGNSVARDVALALGVVIKDAVKRSYKMGWPATASRITTTQDTATQNTVAQMASVEATEPQLEGMNENVDDMSEASSPFWDVTYHQLESDTPDTSVPASSTRACTSKR</sequence>
<evidence type="ECO:0000313" key="2">
    <source>
        <dbReference type="Proteomes" id="UP001143910"/>
    </source>
</evidence>
<organism evidence="1 2">
    <name type="scientific">Zarea fungicola</name>
    <dbReference type="NCBI Taxonomy" id="93591"/>
    <lineage>
        <taxon>Eukaryota</taxon>
        <taxon>Fungi</taxon>
        <taxon>Dikarya</taxon>
        <taxon>Ascomycota</taxon>
        <taxon>Pezizomycotina</taxon>
        <taxon>Sordariomycetes</taxon>
        <taxon>Hypocreomycetidae</taxon>
        <taxon>Hypocreales</taxon>
        <taxon>Cordycipitaceae</taxon>
        <taxon>Zarea</taxon>
    </lineage>
</organism>
<protein>
    <submittedName>
        <fullName evidence="1">Uncharacterized protein</fullName>
    </submittedName>
</protein>